<dbReference type="SUPFAM" id="SSF158472">
    <property type="entry name" value="HAMP domain-like"/>
    <property type="match status" value="1"/>
</dbReference>
<dbReference type="PROSITE" id="PS50885">
    <property type="entry name" value="HAMP"/>
    <property type="match status" value="1"/>
</dbReference>
<evidence type="ECO:0000256" key="4">
    <source>
        <dbReference type="ARBA" id="ARBA00022475"/>
    </source>
</evidence>
<dbReference type="PANTHER" id="PTHR44936:SF10">
    <property type="entry name" value="SENSOR PROTEIN RSTB"/>
    <property type="match status" value="1"/>
</dbReference>
<protein>
    <recommendedName>
        <fullName evidence="3">histidine kinase</fullName>
        <ecNumber evidence="3">2.7.13.3</ecNumber>
    </recommendedName>
</protein>
<comment type="catalytic activity">
    <reaction evidence="1">
        <text>ATP + protein L-histidine = ADP + protein N-phospho-L-histidine.</text>
        <dbReference type="EC" id="2.7.13.3"/>
    </reaction>
</comment>
<keyword evidence="5" id="KW-0597">Phosphoprotein</keyword>
<evidence type="ECO:0000256" key="1">
    <source>
        <dbReference type="ARBA" id="ARBA00000085"/>
    </source>
</evidence>
<keyword evidence="13" id="KW-0472">Membrane</keyword>
<evidence type="ECO:0000256" key="12">
    <source>
        <dbReference type="ARBA" id="ARBA00023012"/>
    </source>
</evidence>
<proteinExistence type="predicted"/>
<dbReference type="InterPro" id="IPR036097">
    <property type="entry name" value="HisK_dim/P_sf"/>
</dbReference>
<dbReference type="EC" id="2.7.13.3" evidence="3"/>
<dbReference type="InterPro" id="IPR050980">
    <property type="entry name" value="2C_sensor_his_kinase"/>
</dbReference>
<evidence type="ECO:0000256" key="10">
    <source>
        <dbReference type="ARBA" id="ARBA00022840"/>
    </source>
</evidence>
<dbReference type="SUPFAM" id="SSF47384">
    <property type="entry name" value="Homodimeric domain of signal transducing histidine kinase"/>
    <property type="match status" value="1"/>
</dbReference>
<dbReference type="Gene3D" id="6.10.340.10">
    <property type="match status" value="1"/>
</dbReference>
<evidence type="ECO:0000256" key="7">
    <source>
        <dbReference type="ARBA" id="ARBA00022692"/>
    </source>
</evidence>
<accession>A0ABS2F0S4</accession>
<feature type="domain" description="Histidine kinase" evidence="14">
    <location>
        <begin position="300"/>
        <end position="509"/>
    </location>
</feature>
<dbReference type="InterPro" id="IPR003661">
    <property type="entry name" value="HisK_dim/P_dom"/>
</dbReference>
<sequence length="513" mass="54120">MARVRAALRKLRGRVADCSLKAAFALYASVALLAALVLSFVSTGLLGLLAESTLPEDPYAHSGTYVYDAREDALVPAEALSWYEAPAYEVVAEEGAAEGAVVLYVESAEPADRLPVSLDDPPADVTDDEMSDLAWSLSDETAASGRPLTLADLAAYDAEASSARPGAREAAELAAALPANADGERPVVSNVGYYLPYPGNPQPYRATAWLAIASVPAIFVASLVVAGRRFYRDRLCGPLADMDEAARRIAANDLDFHVEPRRADELGRLCGQLEAMRLELERTEGELWRAAEGRRQVNAAFAHDLRTPLTVVRGQAELIGRVAEKDDVRAASAVIVRQAERLSDLAESMSGLDALEVAEVSPGPLDPGAWLDGALLDAREVARSCDVDVRATHGELPALVRADARALSRIADNLVANAARYARAEISLALSWADGTLELDVADDGPGFAEAALDRAAEPFWGESKGTGGHMGLGLYVARTLAERHGGSLELANGPHGGAVVSVRVAAPGVGEA</sequence>
<evidence type="ECO:0000256" key="2">
    <source>
        <dbReference type="ARBA" id="ARBA00004651"/>
    </source>
</evidence>
<dbReference type="InterPro" id="IPR003594">
    <property type="entry name" value="HATPase_dom"/>
</dbReference>
<organism evidence="16 17">
    <name type="scientific">Olsenella profusa</name>
    <dbReference type="NCBI Taxonomy" id="138595"/>
    <lineage>
        <taxon>Bacteria</taxon>
        <taxon>Bacillati</taxon>
        <taxon>Actinomycetota</taxon>
        <taxon>Coriobacteriia</taxon>
        <taxon>Coriobacteriales</taxon>
        <taxon>Atopobiaceae</taxon>
        <taxon>Olsenella</taxon>
    </lineage>
</organism>
<dbReference type="InterPro" id="IPR005467">
    <property type="entry name" value="His_kinase_dom"/>
</dbReference>
<evidence type="ECO:0000256" key="5">
    <source>
        <dbReference type="ARBA" id="ARBA00022553"/>
    </source>
</evidence>
<evidence type="ECO:0000256" key="8">
    <source>
        <dbReference type="ARBA" id="ARBA00022741"/>
    </source>
</evidence>
<dbReference type="EMBL" id="JACSNQ010000004">
    <property type="protein sequence ID" value="MBM6774581.1"/>
    <property type="molecule type" value="Genomic_DNA"/>
</dbReference>
<evidence type="ECO:0000256" key="13">
    <source>
        <dbReference type="SAM" id="Phobius"/>
    </source>
</evidence>
<feature type="domain" description="HAMP" evidence="15">
    <location>
        <begin position="233"/>
        <end position="285"/>
    </location>
</feature>
<keyword evidence="6" id="KW-0808">Transferase</keyword>
<dbReference type="CDD" id="cd00082">
    <property type="entry name" value="HisKA"/>
    <property type="match status" value="1"/>
</dbReference>
<keyword evidence="7 13" id="KW-0812">Transmembrane</keyword>
<keyword evidence="8" id="KW-0547">Nucleotide-binding</keyword>
<evidence type="ECO:0000256" key="11">
    <source>
        <dbReference type="ARBA" id="ARBA00022989"/>
    </source>
</evidence>
<dbReference type="PANTHER" id="PTHR44936">
    <property type="entry name" value="SENSOR PROTEIN CREC"/>
    <property type="match status" value="1"/>
</dbReference>
<dbReference type="CDD" id="cd00075">
    <property type="entry name" value="HATPase"/>
    <property type="match status" value="1"/>
</dbReference>
<dbReference type="Gene3D" id="1.10.287.130">
    <property type="match status" value="1"/>
</dbReference>
<dbReference type="CDD" id="cd06225">
    <property type="entry name" value="HAMP"/>
    <property type="match status" value="1"/>
</dbReference>
<dbReference type="SMART" id="SM00388">
    <property type="entry name" value="HisKA"/>
    <property type="match status" value="1"/>
</dbReference>
<feature type="transmembrane region" description="Helical" evidence="13">
    <location>
        <begin position="20"/>
        <end position="49"/>
    </location>
</feature>
<dbReference type="SMART" id="SM00304">
    <property type="entry name" value="HAMP"/>
    <property type="match status" value="1"/>
</dbReference>
<name>A0ABS2F0S4_9ACTN</name>
<dbReference type="PROSITE" id="PS50109">
    <property type="entry name" value="HIS_KIN"/>
    <property type="match status" value="1"/>
</dbReference>
<keyword evidence="10" id="KW-0067">ATP-binding</keyword>
<evidence type="ECO:0000313" key="17">
    <source>
        <dbReference type="Proteomes" id="UP000712527"/>
    </source>
</evidence>
<comment type="subcellular location">
    <subcellularLocation>
        <location evidence="2">Cell membrane</location>
        <topology evidence="2">Multi-pass membrane protein</topology>
    </subcellularLocation>
</comment>
<dbReference type="RefSeq" id="WP_204792941.1">
    <property type="nucleotide sequence ID" value="NZ_JACSNQ010000004.1"/>
</dbReference>
<evidence type="ECO:0000259" key="15">
    <source>
        <dbReference type="PROSITE" id="PS50885"/>
    </source>
</evidence>
<dbReference type="InterPro" id="IPR004358">
    <property type="entry name" value="Sig_transdc_His_kin-like_C"/>
</dbReference>
<dbReference type="Gene3D" id="3.30.565.10">
    <property type="entry name" value="Histidine kinase-like ATPase, C-terminal domain"/>
    <property type="match status" value="1"/>
</dbReference>
<evidence type="ECO:0000313" key="16">
    <source>
        <dbReference type="EMBL" id="MBM6774581.1"/>
    </source>
</evidence>
<dbReference type="Pfam" id="PF00672">
    <property type="entry name" value="HAMP"/>
    <property type="match status" value="1"/>
</dbReference>
<dbReference type="PRINTS" id="PR00344">
    <property type="entry name" value="BCTRLSENSOR"/>
</dbReference>
<gene>
    <name evidence="16" type="ORF">H9X80_03340</name>
</gene>
<reference evidence="16 17" key="1">
    <citation type="journal article" date="2021" name="Sci. Rep.">
        <title>The distribution of antibiotic resistance genes in chicken gut microbiota commensals.</title>
        <authorList>
            <person name="Juricova H."/>
            <person name="Matiasovicova J."/>
            <person name="Kubasova T."/>
            <person name="Cejkova D."/>
            <person name="Rychlik I."/>
        </authorList>
    </citation>
    <scope>NUCLEOTIDE SEQUENCE [LARGE SCALE GENOMIC DNA]</scope>
    <source>
        <strain evidence="16 17">An794</strain>
    </source>
</reference>
<evidence type="ECO:0000256" key="6">
    <source>
        <dbReference type="ARBA" id="ARBA00022679"/>
    </source>
</evidence>
<dbReference type="Proteomes" id="UP000712527">
    <property type="component" value="Unassembled WGS sequence"/>
</dbReference>
<keyword evidence="17" id="KW-1185">Reference proteome</keyword>
<keyword evidence="12" id="KW-0902">Two-component regulatory system</keyword>
<evidence type="ECO:0000259" key="14">
    <source>
        <dbReference type="PROSITE" id="PS50109"/>
    </source>
</evidence>
<dbReference type="InterPro" id="IPR003660">
    <property type="entry name" value="HAMP_dom"/>
</dbReference>
<evidence type="ECO:0000256" key="3">
    <source>
        <dbReference type="ARBA" id="ARBA00012438"/>
    </source>
</evidence>
<dbReference type="SMART" id="SM00387">
    <property type="entry name" value="HATPase_c"/>
    <property type="match status" value="1"/>
</dbReference>
<dbReference type="SUPFAM" id="SSF55874">
    <property type="entry name" value="ATPase domain of HSP90 chaperone/DNA topoisomerase II/histidine kinase"/>
    <property type="match status" value="1"/>
</dbReference>
<keyword evidence="11 13" id="KW-1133">Transmembrane helix</keyword>
<dbReference type="Pfam" id="PF00512">
    <property type="entry name" value="HisKA"/>
    <property type="match status" value="1"/>
</dbReference>
<dbReference type="Pfam" id="PF02518">
    <property type="entry name" value="HATPase_c"/>
    <property type="match status" value="1"/>
</dbReference>
<dbReference type="GO" id="GO:0016301">
    <property type="term" value="F:kinase activity"/>
    <property type="evidence" value="ECO:0007669"/>
    <property type="project" value="UniProtKB-KW"/>
</dbReference>
<keyword evidence="4" id="KW-1003">Cell membrane</keyword>
<evidence type="ECO:0000256" key="9">
    <source>
        <dbReference type="ARBA" id="ARBA00022777"/>
    </source>
</evidence>
<dbReference type="InterPro" id="IPR036890">
    <property type="entry name" value="HATPase_C_sf"/>
</dbReference>
<comment type="caution">
    <text evidence="16">The sequence shown here is derived from an EMBL/GenBank/DDBJ whole genome shotgun (WGS) entry which is preliminary data.</text>
</comment>
<keyword evidence="9 16" id="KW-0418">Kinase</keyword>